<accession>E7RP50</accession>
<feature type="transmembrane region" description="Helical" evidence="5">
    <location>
        <begin position="30"/>
        <end position="47"/>
    </location>
</feature>
<feature type="domain" description="NfeD-like C-terminal" evidence="6">
    <location>
        <begin position="89"/>
        <end position="147"/>
    </location>
</feature>
<gene>
    <name evidence="7" type="ORF">HMPREF0663_10951</name>
</gene>
<name>E7RP50_9BACT</name>
<keyword evidence="8" id="KW-1185">Reference proteome</keyword>
<dbReference type="STRING" id="28134.SAMN05444288_1782"/>
<evidence type="ECO:0000256" key="2">
    <source>
        <dbReference type="ARBA" id="ARBA00022692"/>
    </source>
</evidence>
<evidence type="ECO:0000256" key="1">
    <source>
        <dbReference type="ARBA" id="ARBA00004141"/>
    </source>
</evidence>
<keyword evidence="3 5" id="KW-1133">Transmembrane helix</keyword>
<dbReference type="PANTHER" id="PTHR33507:SF3">
    <property type="entry name" value="INNER MEMBRANE PROTEIN YBBJ"/>
    <property type="match status" value="1"/>
</dbReference>
<dbReference type="InterPro" id="IPR052165">
    <property type="entry name" value="Membrane_assoc_protease"/>
</dbReference>
<dbReference type="SUPFAM" id="SSF141322">
    <property type="entry name" value="NfeD domain-like"/>
    <property type="match status" value="1"/>
</dbReference>
<keyword evidence="4 5" id="KW-0472">Membrane</keyword>
<dbReference type="Pfam" id="PF01957">
    <property type="entry name" value="NfeD"/>
    <property type="match status" value="1"/>
</dbReference>
<keyword evidence="2 5" id="KW-0812">Transmembrane</keyword>
<evidence type="ECO:0000313" key="7">
    <source>
        <dbReference type="EMBL" id="EFZ37493.1"/>
    </source>
</evidence>
<feature type="transmembrane region" description="Helical" evidence="5">
    <location>
        <begin position="53"/>
        <end position="70"/>
    </location>
</feature>
<comment type="caution">
    <text evidence="7">The sequence shown here is derived from an EMBL/GenBank/DDBJ whole genome shotgun (WGS) entry which is preliminary data.</text>
</comment>
<dbReference type="eggNOG" id="COG1585">
    <property type="taxonomic scope" value="Bacteria"/>
</dbReference>
<proteinExistence type="predicted"/>
<dbReference type="InterPro" id="IPR012340">
    <property type="entry name" value="NA-bd_OB-fold"/>
</dbReference>
<dbReference type="InterPro" id="IPR002810">
    <property type="entry name" value="NfeD-like_C"/>
</dbReference>
<dbReference type="Gene3D" id="2.40.50.140">
    <property type="entry name" value="Nucleic acid-binding proteins"/>
    <property type="match status" value="1"/>
</dbReference>
<sequence length="149" mass="16170">MIEYFTQHLWLFWTIIAMGCLIIELGSGDFFITCFAIGAVCSVFASFIGVPFWLQAVVFALFSVLSILFIRPSLLKRLHAAGREQPSNADALIGRIGTVIEPITAGGSGYVKIDGDEWRAVSAETTAIETGEKVKVVSLESIVVTVVRA</sequence>
<comment type="subcellular location">
    <subcellularLocation>
        <location evidence="1">Membrane</location>
        <topology evidence="1">Multi-pass membrane protein</topology>
    </subcellularLocation>
</comment>
<dbReference type="GO" id="GO:0005886">
    <property type="term" value="C:plasma membrane"/>
    <property type="evidence" value="ECO:0007669"/>
    <property type="project" value="TreeGrafter"/>
</dbReference>
<organism evidence="7 8">
    <name type="scientific">Hoylesella oralis ATCC 33269</name>
    <dbReference type="NCBI Taxonomy" id="873533"/>
    <lineage>
        <taxon>Bacteria</taxon>
        <taxon>Pseudomonadati</taxon>
        <taxon>Bacteroidota</taxon>
        <taxon>Bacteroidia</taxon>
        <taxon>Bacteroidales</taxon>
        <taxon>Prevotellaceae</taxon>
        <taxon>Hoylesella</taxon>
    </lineage>
</organism>
<dbReference type="RefSeq" id="WP_004368176.1">
    <property type="nucleotide sequence ID" value="NZ_GL833116.1"/>
</dbReference>
<dbReference type="EMBL" id="AEPE02000003">
    <property type="protein sequence ID" value="EFZ37493.1"/>
    <property type="molecule type" value="Genomic_DNA"/>
</dbReference>
<reference evidence="7" key="1">
    <citation type="submission" date="2011-01" db="EMBL/GenBank/DDBJ databases">
        <authorList>
            <person name="Muzny D."/>
            <person name="Qin X."/>
            <person name="Buhay C."/>
            <person name="Dugan-Rocha S."/>
            <person name="Ding Y."/>
            <person name="Chen G."/>
            <person name="Hawes A."/>
            <person name="Holder M."/>
            <person name="Jhangiani S."/>
            <person name="Johnson A."/>
            <person name="Khan Z."/>
            <person name="Li Z."/>
            <person name="Liu W."/>
            <person name="Liu X."/>
            <person name="Perez L."/>
            <person name="Shen H."/>
            <person name="Wang Q."/>
            <person name="Watt J."/>
            <person name="Xi L."/>
            <person name="Xin Y."/>
            <person name="Zhou J."/>
            <person name="Deng J."/>
            <person name="Jiang H."/>
            <person name="Liu Y."/>
            <person name="Qu J."/>
            <person name="Song X.-Z."/>
            <person name="Zhang L."/>
            <person name="Villasana D."/>
            <person name="Johnson A."/>
            <person name="Liu J."/>
            <person name="Liyanage D."/>
            <person name="Lorensuhewa L."/>
            <person name="Robinson T."/>
            <person name="Song A."/>
            <person name="Song B.-B."/>
            <person name="Dinh H."/>
            <person name="Thornton R."/>
            <person name="Coyle M."/>
            <person name="Francisco L."/>
            <person name="Jackson L."/>
            <person name="Javaid M."/>
            <person name="Korchina V."/>
            <person name="Kovar C."/>
            <person name="Mata R."/>
            <person name="Mathew T."/>
            <person name="Ngo R."/>
            <person name="Nguyen L."/>
            <person name="Nguyen N."/>
            <person name="Okwuonu G."/>
            <person name="Ongeri F."/>
            <person name="Pham C."/>
            <person name="Simmons D."/>
            <person name="Wilczek-Boney K."/>
            <person name="Hale W."/>
            <person name="Jakkamsetti A."/>
            <person name="Pham P."/>
            <person name="Ruth R."/>
            <person name="San Lucas F."/>
            <person name="Warren J."/>
            <person name="Zhang J."/>
            <person name="Zhao Z."/>
            <person name="Zhou C."/>
            <person name="Zhu D."/>
            <person name="Lee S."/>
            <person name="Bess C."/>
            <person name="Blankenburg K."/>
            <person name="Forbes L."/>
            <person name="Fu Q."/>
            <person name="Gubbala S."/>
            <person name="Hirani K."/>
            <person name="Jayaseelan J.C."/>
            <person name="Lara F."/>
            <person name="Munidasa M."/>
            <person name="Palculict T."/>
            <person name="Patil S."/>
            <person name="Pu L.-L."/>
            <person name="Saada N."/>
            <person name="Tang L."/>
            <person name="Weissenberger G."/>
            <person name="Zhu Y."/>
            <person name="Hemphill L."/>
            <person name="Shang Y."/>
            <person name="Youmans B."/>
            <person name="Ayvaz T."/>
            <person name="Ross M."/>
            <person name="Santibanez J."/>
            <person name="Aqrawi P."/>
            <person name="Gross S."/>
            <person name="Joshi V."/>
            <person name="Fowler G."/>
            <person name="Nazareth L."/>
            <person name="Reid J."/>
            <person name="Worley K."/>
            <person name="Petrosino J."/>
            <person name="Highlander S."/>
            <person name="Gibbs R."/>
        </authorList>
    </citation>
    <scope>NUCLEOTIDE SEQUENCE [LARGE SCALE GENOMIC DNA]</scope>
    <source>
        <strain evidence="7">ATCC 33269</strain>
    </source>
</reference>
<evidence type="ECO:0000256" key="3">
    <source>
        <dbReference type="ARBA" id="ARBA00022989"/>
    </source>
</evidence>
<dbReference type="Proteomes" id="UP000005580">
    <property type="component" value="Unassembled WGS sequence"/>
</dbReference>
<evidence type="ECO:0000256" key="4">
    <source>
        <dbReference type="ARBA" id="ARBA00023136"/>
    </source>
</evidence>
<evidence type="ECO:0000256" key="5">
    <source>
        <dbReference type="SAM" id="Phobius"/>
    </source>
</evidence>
<dbReference type="HOGENOM" id="CLU_116732_2_0_10"/>
<dbReference type="PANTHER" id="PTHR33507">
    <property type="entry name" value="INNER MEMBRANE PROTEIN YBBJ"/>
    <property type="match status" value="1"/>
</dbReference>
<protein>
    <submittedName>
        <fullName evidence="7">Nodulation efficiency protein D</fullName>
    </submittedName>
</protein>
<evidence type="ECO:0000259" key="6">
    <source>
        <dbReference type="Pfam" id="PF01957"/>
    </source>
</evidence>
<evidence type="ECO:0000313" key="8">
    <source>
        <dbReference type="Proteomes" id="UP000005580"/>
    </source>
</evidence>
<dbReference type="AlphaFoldDB" id="E7RP50"/>
<feature type="transmembrane region" description="Helical" evidence="5">
    <location>
        <begin position="6"/>
        <end position="23"/>
    </location>
</feature>